<organism evidence="2 3">
    <name type="scientific">Chengkuizengella marina</name>
    <dbReference type="NCBI Taxonomy" id="2507566"/>
    <lineage>
        <taxon>Bacteria</taxon>
        <taxon>Bacillati</taxon>
        <taxon>Bacillota</taxon>
        <taxon>Bacilli</taxon>
        <taxon>Bacillales</taxon>
        <taxon>Paenibacillaceae</taxon>
        <taxon>Chengkuizengella</taxon>
    </lineage>
</organism>
<dbReference type="RefSeq" id="WP_160645783.1">
    <property type="nucleotide sequence ID" value="NZ_SIJB01000019.1"/>
</dbReference>
<evidence type="ECO:0000313" key="2">
    <source>
        <dbReference type="EMBL" id="NBI28985.1"/>
    </source>
</evidence>
<proteinExistence type="predicted"/>
<reference evidence="2 3" key="1">
    <citation type="submission" date="2019-01" db="EMBL/GenBank/DDBJ databases">
        <title>Chengkuizengella sp. nov., isolated from deep-sea sediment of East Pacific Ocean.</title>
        <authorList>
            <person name="Yang J."/>
            <person name="Lai Q."/>
            <person name="Shao Z."/>
        </authorList>
    </citation>
    <scope>NUCLEOTIDE SEQUENCE [LARGE SCALE GENOMIC DNA]</scope>
    <source>
        <strain evidence="2 3">YPA3-1-1</strain>
    </source>
</reference>
<keyword evidence="1" id="KW-0472">Membrane</keyword>
<dbReference type="EMBL" id="SIJB01000019">
    <property type="protein sequence ID" value="NBI28985.1"/>
    <property type="molecule type" value="Genomic_DNA"/>
</dbReference>
<dbReference type="AlphaFoldDB" id="A0A6N9Q1L8"/>
<sequence length="81" mass="9547">MDTSFYLFAFAPIFIIIGALLLQPLLDRRADDKDGDKIPPGYEETDEIFIDPISKERKQVYYNSKNGDRYYRIIKKPRNND</sequence>
<accession>A0A6N9Q1L8</accession>
<keyword evidence="1" id="KW-1133">Transmembrane helix</keyword>
<protein>
    <submittedName>
        <fullName evidence="2">Uncharacterized protein</fullName>
    </submittedName>
</protein>
<gene>
    <name evidence="2" type="ORF">ERL59_08430</name>
</gene>
<comment type="caution">
    <text evidence="2">The sequence shown here is derived from an EMBL/GenBank/DDBJ whole genome shotgun (WGS) entry which is preliminary data.</text>
</comment>
<keyword evidence="3" id="KW-1185">Reference proteome</keyword>
<name>A0A6N9Q1L8_9BACL</name>
<keyword evidence="1" id="KW-0812">Transmembrane</keyword>
<evidence type="ECO:0000256" key="1">
    <source>
        <dbReference type="SAM" id="Phobius"/>
    </source>
</evidence>
<evidence type="ECO:0000313" key="3">
    <source>
        <dbReference type="Proteomes" id="UP000448943"/>
    </source>
</evidence>
<feature type="transmembrane region" description="Helical" evidence="1">
    <location>
        <begin position="6"/>
        <end position="26"/>
    </location>
</feature>
<dbReference type="Proteomes" id="UP000448943">
    <property type="component" value="Unassembled WGS sequence"/>
</dbReference>
<dbReference type="OrthoDB" id="2377160at2"/>